<evidence type="ECO:0000313" key="2">
    <source>
        <dbReference type="EMBL" id="KRX33478.1"/>
    </source>
</evidence>
<comment type="caution">
    <text evidence="2">The sequence shown here is derived from an EMBL/GenBank/DDBJ whole genome shotgun (WGS) entry which is preliminary data.</text>
</comment>
<dbReference type="AlphaFoldDB" id="A0A0V0T3C8"/>
<dbReference type="PANTHER" id="PTHR47331">
    <property type="entry name" value="PHD-TYPE DOMAIN-CONTAINING PROTEIN"/>
    <property type="match status" value="1"/>
</dbReference>
<gene>
    <name evidence="1" type="ORF">T05_562</name>
    <name evidence="2" type="ORF">T05_6902</name>
</gene>
<organism evidence="2 3">
    <name type="scientific">Trichinella murrelli</name>
    <dbReference type="NCBI Taxonomy" id="144512"/>
    <lineage>
        <taxon>Eukaryota</taxon>
        <taxon>Metazoa</taxon>
        <taxon>Ecdysozoa</taxon>
        <taxon>Nematoda</taxon>
        <taxon>Enoplea</taxon>
        <taxon>Dorylaimia</taxon>
        <taxon>Trichinellida</taxon>
        <taxon>Trichinellidae</taxon>
        <taxon>Trichinella</taxon>
    </lineage>
</organism>
<proteinExistence type="predicted"/>
<dbReference type="EMBL" id="JYDJ01000835">
    <property type="protein sequence ID" value="KRX33330.1"/>
    <property type="molecule type" value="Genomic_DNA"/>
</dbReference>
<accession>A0A0V0T3C8</accession>
<sequence>MASRDTRTTDGLRVIKMERAFFHSRSYFENGWAEEVTSEGPKEQTWYLPHHIVSQQGPEAMKYRIVVDGSVNFEGTSLNEQLDSGPKLQADLLGILLRFRRFQVALQSDITSGLARGGPRCFPFSLEELWTGKYSCDVPTNKGVIWSRLLTVFVHASGEPSSNCHTIAEAKDFVRWSSELLSSGGFYLASNAPEALVNNQQKRSSRTSITAWEKRWASWNPQEDERLIDELTYDKRFELRSWLLQWAVLSSHAAIGRIAFMHEQDTWIVVKT</sequence>
<evidence type="ECO:0000313" key="1">
    <source>
        <dbReference type="EMBL" id="KRX33330.1"/>
    </source>
</evidence>
<name>A0A0V0T3C8_9BILA</name>
<keyword evidence="3" id="KW-1185">Reference proteome</keyword>
<reference evidence="2 3" key="1">
    <citation type="submission" date="2015-01" db="EMBL/GenBank/DDBJ databases">
        <title>Evolution of Trichinella species and genotypes.</title>
        <authorList>
            <person name="Korhonen P.K."/>
            <person name="Edoardo P."/>
            <person name="Giuseppe L.R."/>
            <person name="Gasser R.B."/>
        </authorList>
    </citation>
    <scope>NUCLEOTIDE SEQUENCE [LARGE SCALE GENOMIC DNA]</scope>
    <source>
        <strain evidence="2">ISS417</strain>
    </source>
</reference>
<dbReference type="STRING" id="144512.A0A0V0T3C8"/>
<protein>
    <submittedName>
        <fullName evidence="2">Uncharacterized protein</fullName>
    </submittedName>
</protein>
<dbReference type="EMBL" id="JYDJ01000789">
    <property type="protein sequence ID" value="KRX33478.1"/>
    <property type="molecule type" value="Genomic_DNA"/>
</dbReference>
<dbReference type="Proteomes" id="UP000055048">
    <property type="component" value="Unassembled WGS sequence"/>
</dbReference>
<evidence type="ECO:0000313" key="3">
    <source>
        <dbReference type="Proteomes" id="UP000055048"/>
    </source>
</evidence>
<dbReference type="PANTHER" id="PTHR47331:SF1">
    <property type="entry name" value="GAG-LIKE PROTEIN"/>
    <property type="match status" value="1"/>
</dbReference>